<dbReference type="InterPro" id="IPR029063">
    <property type="entry name" value="SAM-dependent_MTases_sf"/>
</dbReference>
<dbReference type="GO" id="GO:0032259">
    <property type="term" value="P:methylation"/>
    <property type="evidence" value="ECO:0007669"/>
    <property type="project" value="UniProtKB-KW"/>
</dbReference>
<organism evidence="2 3">
    <name type="scientific">Rosistilla ulvae</name>
    <dbReference type="NCBI Taxonomy" id="1930277"/>
    <lineage>
        <taxon>Bacteria</taxon>
        <taxon>Pseudomonadati</taxon>
        <taxon>Planctomycetota</taxon>
        <taxon>Planctomycetia</taxon>
        <taxon>Pirellulales</taxon>
        <taxon>Pirellulaceae</taxon>
        <taxon>Rosistilla</taxon>
    </lineage>
</organism>
<dbReference type="AlphaFoldDB" id="A0A517M0D5"/>
<keyword evidence="2" id="KW-0808">Transferase</keyword>
<dbReference type="RefSeq" id="WP_145345511.1">
    <property type="nucleotide sequence ID" value="NZ_CP036261.1"/>
</dbReference>
<dbReference type="Proteomes" id="UP000319557">
    <property type="component" value="Chromosome"/>
</dbReference>
<dbReference type="NCBIfam" id="TIGR01444">
    <property type="entry name" value="fkbM_fam"/>
    <property type="match status" value="1"/>
</dbReference>
<dbReference type="EMBL" id="CP036261">
    <property type="protein sequence ID" value="QDS88345.1"/>
    <property type="molecule type" value="Genomic_DNA"/>
</dbReference>
<dbReference type="SUPFAM" id="SSF53335">
    <property type="entry name" value="S-adenosyl-L-methionine-dependent methyltransferases"/>
    <property type="match status" value="1"/>
</dbReference>
<reference evidence="2 3" key="1">
    <citation type="submission" date="2019-02" db="EMBL/GenBank/DDBJ databases">
        <title>Deep-cultivation of Planctomycetes and their phenomic and genomic characterization uncovers novel biology.</title>
        <authorList>
            <person name="Wiegand S."/>
            <person name="Jogler M."/>
            <person name="Boedeker C."/>
            <person name="Pinto D."/>
            <person name="Vollmers J."/>
            <person name="Rivas-Marin E."/>
            <person name="Kohn T."/>
            <person name="Peeters S.H."/>
            <person name="Heuer A."/>
            <person name="Rast P."/>
            <person name="Oberbeckmann S."/>
            <person name="Bunk B."/>
            <person name="Jeske O."/>
            <person name="Meyerdierks A."/>
            <person name="Storesund J.E."/>
            <person name="Kallscheuer N."/>
            <person name="Luecker S."/>
            <person name="Lage O.M."/>
            <person name="Pohl T."/>
            <person name="Merkel B.J."/>
            <person name="Hornburger P."/>
            <person name="Mueller R.-W."/>
            <person name="Bruemmer F."/>
            <person name="Labrenz M."/>
            <person name="Spormann A.M."/>
            <person name="Op den Camp H."/>
            <person name="Overmann J."/>
            <person name="Amann R."/>
            <person name="Jetten M.S.M."/>
            <person name="Mascher T."/>
            <person name="Medema M.H."/>
            <person name="Devos D.P."/>
            <person name="Kaster A.-K."/>
            <person name="Ovreas L."/>
            <person name="Rohde M."/>
            <person name="Galperin M.Y."/>
            <person name="Jogler C."/>
        </authorList>
    </citation>
    <scope>NUCLEOTIDE SEQUENCE [LARGE SCALE GENOMIC DNA]</scope>
    <source>
        <strain evidence="2 3">EC9</strain>
    </source>
</reference>
<evidence type="ECO:0000259" key="1">
    <source>
        <dbReference type="Pfam" id="PF05050"/>
    </source>
</evidence>
<dbReference type="InterPro" id="IPR052514">
    <property type="entry name" value="SAM-dependent_MTase"/>
</dbReference>
<evidence type="ECO:0000313" key="2">
    <source>
        <dbReference type="EMBL" id="QDS88345.1"/>
    </source>
</evidence>
<keyword evidence="3" id="KW-1185">Reference proteome</keyword>
<evidence type="ECO:0000313" key="3">
    <source>
        <dbReference type="Proteomes" id="UP000319557"/>
    </source>
</evidence>
<dbReference type="PANTHER" id="PTHR34203">
    <property type="entry name" value="METHYLTRANSFERASE, FKBM FAMILY PROTEIN"/>
    <property type="match status" value="1"/>
</dbReference>
<keyword evidence="2" id="KW-0489">Methyltransferase</keyword>
<accession>A0A517M0D5</accession>
<dbReference type="OrthoDB" id="421171at2"/>
<feature type="domain" description="Methyltransferase FkbM" evidence="1">
    <location>
        <begin position="73"/>
        <end position="217"/>
    </location>
</feature>
<dbReference type="InterPro" id="IPR006342">
    <property type="entry name" value="FkbM_mtfrase"/>
</dbReference>
<dbReference type="KEGG" id="ruv:EC9_25350"/>
<dbReference type="GO" id="GO:0008168">
    <property type="term" value="F:methyltransferase activity"/>
    <property type="evidence" value="ECO:0007669"/>
    <property type="project" value="UniProtKB-KW"/>
</dbReference>
<dbReference type="Pfam" id="PF05050">
    <property type="entry name" value="Methyltransf_21"/>
    <property type="match status" value="1"/>
</dbReference>
<dbReference type="EC" id="2.1.1.-" evidence="2"/>
<proteinExistence type="predicted"/>
<dbReference type="PANTHER" id="PTHR34203:SF15">
    <property type="entry name" value="SLL1173 PROTEIN"/>
    <property type="match status" value="1"/>
</dbReference>
<protein>
    <submittedName>
        <fullName evidence="2">2-O-methyltransferase NoeI</fullName>
        <ecNumber evidence="2">2.1.1.-</ecNumber>
    </submittedName>
</protein>
<sequence length="293" mass="32030">MMNNVAKQFASKLLEYCGLSKTIDATQKFVLHGSEILVPSELASGLRNAVERENWLTPILKVLVESKTGAFIDVGVNVGQTLVKWMSLNSSSGYYGFEPNPAAATYANKIIALNGLANANVVSVGMAENSALVELFLQHDLDSSASAIRGFRDESFYSMSKYVPVMRGDDLLAEIGIDGIAVVKIDVEGGELGVLKGLGSTIARTRPFICCEVLPVYEDLSDRGRERRRRTDELQSVLERHSYCIYRAFDDGTVASLQNGIETHGELSLSNYLFIPCEDEAIARRLPGLHGNC</sequence>
<gene>
    <name evidence="2" type="primary">noeI</name>
    <name evidence="2" type="ORF">EC9_25350</name>
</gene>
<name>A0A517M0D5_9BACT</name>
<dbReference type="Gene3D" id="3.40.50.150">
    <property type="entry name" value="Vaccinia Virus protein VP39"/>
    <property type="match status" value="1"/>
</dbReference>